<evidence type="ECO:0000313" key="2">
    <source>
        <dbReference type="EMBL" id="OGC23535.1"/>
    </source>
</evidence>
<dbReference type="AlphaFoldDB" id="A0A1F4SSW1"/>
<organism evidence="2 3">
    <name type="scientific">candidate division WOR-1 bacterium RIFOXYB2_FULL_37_13</name>
    <dbReference type="NCBI Taxonomy" id="1802579"/>
    <lineage>
        <taxon>Bacteria</taxon>
        <taxon>Bacillati</taxon>
        <taxon>Saganbacteria</taxon>
    </lineage>
</organism>
<sequence length="324" mass="37499">MTKIILSLIFLLLLFLVVPVFSDTADTRADEIIKEIILPEYNDFERALAIHDYIVLHSKYDWDSFISGTIPPESYTAYGILNLGVGVCAGYAEAVKLLLDKAGVENIIISGRAEGPNGWDNHAWNLVKIKGDWYHMDTTWDDMMVKPNEREEARYNIFLIDDYSISLIGNREWNRESYPKADSQKFSYMHAIKVDGGVSKNAYFKYGNWIEFYKLEKVEYNGKYVDGGKVSCDKIWRIELTSNYNVSKFLQSVMVISVRWGVYDYYAWERIPVKVELLEDKKTVIISPLEGGYQLGFYWLFISRYGFVDTESNKPIKMGFEVVK</sequence>
<dbReference type="PANTHER" id="PTHR46333">
    <property type="entry name" value="CYTOKINESIS PROTEIN 3"/>
    <property type="match status" value="1"/>
</dbReference>
<dbReference type="PANTHER" id="PTHR46333:SF2">
    <property type="entry name" value="CYTOKINESIS PROTEIN 3"/>
    <property type="match status" value="1"/>
</dbReference>
<proteinExistence type="predicted"/>
<dbReference type="InterPro" id="IPR052557">
    <property type="entry name" value="CAP/Cytokinesis_protein"/>
</dbReference>
<dbReference type="GO" id="GO:0005737">
    <property type="term" value="C:cytoplasm"/>
    <property type="evidence" value="ECO:0007669"/>
    <property type="project" value="TreeGrafter"/>
</dbReference>
<feature type="domain" description="Transglutaminase-like" evidence="1">
    <location>
        <begin position="80"/>
        <end position="140"/>
    </location>
</feature>
<dbReference type="Gene3D" id="3.10.620.30">
    <property type="match status" value="1"/>
</dbReference>
<protein>
    <recommendedName>
        <fullName evidence="1">Transglutaminase-like domain-containing protein</fullName>
    </recommendedName>
</protein>
<gene>
    <name evidence="2" type="ORF">A2310_02915</name>
</gene>
<dbReference type="STRING" id="1802579.A2310_02915"/>
<dbReference type="Pfam" id="PF01841">
    <property type="entry name" value="Transglut_core"/>
    <property type="match status" value="1"/>
</dbReference>
<dbReference type="InterPro" id="IPR002931">
    <property type="entry name" value="Transglutaminase-like"/>
</dbReference>
<dbReference type="EMBL" id="MEUB01000017">
    <property type="protein sequence ID" value="OGC23535.1"/>
    <property type="molecule type" value="Genomic_DNA"/>
</dbReference>
<dbReference type="SMART" id="SM00460">
    <property type="entry name" value="TGc"/>
    <property type="match status" value="1"/>
</dbReference>
<name>A0A1F4SSW1_UNCSA</name>
<dbReference type="Proteomes" id="UP000178417">
    <property type="component" value="Unassembled WGS sequence"/>
</dbReference>
<reference evidence="2 3" key="1">
    <citation type="journal article" date="2016" name="Nat. Commun.">
        <title>Thousands of microbial genomes shed light on interconnected biogeochemical processes in an aquifer system.</title>
        <authorList>
            <person name="Anantharaman K."/>
            <person name="Brown C.T."/>
            <person name="Hug L.A."/>
            <person name="Sharon I."/>
            <person name="Castelle C.J."/>
            <person name="Probst A.J."/>
            <person name="Thomas B.C."/>
            <person name="Singh A."/>
            <person name="Wilkins M.J."/>
            <person name="Karaoz U."/>
            <person name="Brodie E.L."/>
            <person name="Williams K.H."/>
            <person name="Hubbard S.S."/>
            <person name="Banfield J.F."/>
        </authorList>
    </citation>
    <scope>NUCLEOTIDE SEQUENCE [LARGE SCALE GENOMIC DNA]</scope>
</reference>
<dbReference type="SUPFAM" id="SSF54001">
    <property type="entry name" value="Cysteine proteinases"/>
    <property type="match status" value="1"/>
</dbReference>
<comment type="caution">
    <text evidence="2">The sequence shown here is derived from an EMBL/GenBank/DDBJ whole genome shotgun (WGS) entry which is preliminary data.</text>
</comment>
<evidence type="ECO:0000313" key="3">
    <source>
        <dbReference type="Proteomes" id="UP000178417"/>
    </source>
</evidence>
<accession>A0A1F4SSW1</accession>
<dbReference type="InterPro" id="IPR038765">
    <property type="entry name" value="Papain-like_cys_pep_sf"/>
</dbReference>
<evidence type="ECO:0000259" key="1">
    <source>
        <dbReference type="SMART" id="SM00460"/>
    </source>
</evidence>